<dbReference type="EMBL" id="PGGS01000275">
    <property type="protein sequence ID" value="PNH05870.1"/>
    <property type="molecule type" value="Genomic_DNA"/>
</dbReference>
<dbReference type="OrthoDB" id="67296at2759"/>
<dbReference type="GO" id="GO:0000724">
    <property type="term" value="P:double-strand break repair via homologous recombination"/>
    <property type="evidence" value="ECO:0007669"/>
    <property type="project" value="TreeGrafter"/>
</dbReference>
<reference evidence="2 3" key="1">
    <citation type="journal article" date="2017" name="Mol. Biol. Evol.">
        <title>The 4-celled Tetrabaena socialis nuclear genome reveals the essential components for genetic control of cell number at the origin of multicellularity in the volvocine lineage.</title>
        <authorList>
            <person name="Featherston J."/>
            <person name="Arakaki Y."/>
            <person name="Hanschen E.R."/>
            <person name="Ferris P.J."/>
            <person name="Michod R.E."/>
            <person name="Olson B.J.S.C."/>
            <person name="Nozaki H."/>
            <person name="Durand P.M."/>
        </authorList>
    </citation>
    <scope>NUCLEOTIDE SEQUENCE [LARGE SCALE GENOMIC DNA]</scope>
    <source>
        <strain evidence="2 3">NIES-571</strain>
    </source>
</reference>
<evidence type="ECO:0000256" key="1">
    <source>
        <dbReference type="SAM" id="MobiDB-lite"/>
    </source>
</evidence>
<proteinExistence type="predicted"/>
<evidence type="ECO:0000313" key="2">
    <source>
        <dbReference type="EMBL" id="PNH05870.1"/>
    </source>
</evidence>
<sequence>MLAPFISGMMPTPATASALRSLTAALPATDVLLCGPSASGRSSLALHFALYHAARSMLPAMFLCRQEALEQAVPMLPYNCSGDDPSLHLLHIKYLVNHVDLQRFAACLHLLRGAYSAIVVEDLAGLVRTDDRNALVRTVAMLVEGVRSYRAAGVGGSRCALLVTDSSDEARRPRYIHDRWFPATLVLAPDSLQGGHEGSYTISAVAPSCAGQHHGPARAPRGSDAAEAQHQAPSSVQCSYRAADGHLVLEALHGLGPAPPDGAGGPVAWP</sequence>
<feature type="region of interest" description="Disordered" evidence="1">
    <location>
        <begin position="211"/>
        <end position="236"/>
    </location>
</feature>
<gene>
    <name evidence="2" type="ORF">TSOC_007836</name>
</gene>
<dbReference type="GO" id="GO:0097196">
    <property type="term" value="C:Shu complex"/>
    <property type="evidence" value="ECO:0007669"/>
    <property type="project" value="TreeGrafter"/>
</dbReference>
<dbReference type="AlphaFoldDB" id="A0A2J8A024"/>
<dbReference type="PANTHER" id="PTHR28653:SF1">
    <property type="entry name" value="ATPASE SWSAP1"/>
    <property type="match status" value="1"/>
</dbReference>
<name>A0A2J8A024_9CHLO</name>
<keyword evidence="3" id="KW-1185">Reference proteome</keyword>
<comment type="caution">
    <text evidence="2">The sequence shown here is derived from an EMBL/GenBank/DDBJ whole genome shotgun (WGS) entry which is preliminary data.</text>
</comment>
<dbReference type="PANTHER" id="PTHR28653">
    <property type="match status" value="1"/>
</dbReference>
<accession>A0A2J8A024</accession>
<dbReference type="Proteomes" id="UP000236333">
    <property type="component" value="Unassembled WGS sequence"/>
</dbReference>
<protein>
    <submittedName>
        <fullName evidence="2">Uncharacterized protein</fullName>
    </submittedName>
</protein>
<evidence type="ECO:0000313" key="3">
    <source>
        <dbReference type="Proteomes" id="UP000236333"/>
    </source>
</evidence>
<organism evidence="2 3">
    <name type="scientific">Tetrabaena socialis</name>
    <dbReference type="NCBI Taxonomy" id="47790"/>
    <lineage>
        <taxon>Eukaryota</taxon>
        <taxon>Viridiplantae</taxon>
        <taxon>Chlorophyta</taxon>
        <taxon>core chlorophytes</taxon>
        <taxon>Chlorophyceae</taxon>
        <taxon>CS clade</taxon>
        <taxon>Chlamydomonadales</taxon>
        <taxon>Tetrabaenaceae</taxon>
        <taxon>Tetrabaena</taxon>
    </lineage>
</organism>
<dbReference type="GO" id="GO:0003697">
    <property type="term" value="F:single-stranded DNA binding"/>
    <property type="evidence" value="ECO:0007669"/>
    <property type="project" value="TreeGrafter"/>
</dbReference>